<evidence type="ECO:0000256" key="4">
    <source>
        <dbReference type="ARBA" id="ARBA00023125"/>
    </source>
</evidence>
<dbReference type="AlphaFoldDB" id="A0A0A1WTJ9"/>
<reference evidence="9" key="1">
    <citation type="submission" date="2014-11" db="EMBL/GenBank/DDBJ databases">
        <authorList>
            <person name="Geib S."/>
        </authorList>
    </citation>
    <scope>NUCLEOTIDE SEQUENCE</scope>
</reference>
<dbReference type="EMBL" id="GBXI01012316">
    <property type="protein sequence ID" value="JAD01976.1"/>
    <property type="molecule type" value="Transcribed_RNA"/>
</dbReference>
<reference evidence="9" key="2">
    <citation type="journal article" date="2015" name="Gigascience">
        <title>Reconstructing a comprehensive transcriptome assembly of a white-pupal translocated strain of the pest fruit fly Bactrocera cucurbitae.</title>
        <authorList>
            <person name="Sim S.B."/>
            <person name="Calla B."/>
            <person name="Hall B."/>
            <person name="DeRego T."/>
            <person name="Geib S.M."/>
        </authorList>
    </citation>
    <scope>NUCLEOTIDE SEQUENCE</scope>
</reference>
<dbReference type="InterPro" id="IPR028002">
    <property type="entry name" value="Myb_DNA-bind_5"/>
</dbReference>
<organism evidence="9">
    <name type="scientific">Zeugodacus cucurbitae</name>
    <name type="common">Melon fruit fly</name>
    <name type="synonym">Bactrocera cucurbitae</name>
    <dbReference type="NCBI Taxonomy" id="28588"/>
    <lineage>
        <taxon>Eukaryota</taxon>
        <taxon>Metazoa</taxon>
        <taxon>Ecdysozoa</taxon>
        <taxon>Arthropoda</taxon>
        <taxon>Hexapoda</taxon>
        <taxon>Insecta</taxon>
        <taxon>Pterygota</taxon>
        <taxon>Neoptera</taxon>
        <taxon>Endopterygota</taxon>
        <taxon>Diptera</taxon>
        <taxon>Brachycera</taxon>
        <taxon>Muscomorpha</taxon>
        <taxon>Tephritoidea</taxon>
        <taxon>Tephritidae</taxon>
        <taxon>Zeugodacus</taxon>
        <taxon>Zeugodacus</taxon>
    </lineage>
</organism>
<comment type="subunit">
    <text evidence="1">Self-associates forming complexes of several hundred monomers.</text>
</comment>
<evidence type="ECO:0000256" key="5">
    <source>
        <dbReference type="ARBA" id="ARBA00023163"/>
    </source>
</evidence>
<evidence type="ECO:0000256" key="1">
    <source>
        <dbReference type="ARBA" id="ARBA00011764"/>
    </source>
</evidence>
<evidence type="ECO:0000256" key="6">
    <source>
        <dbReference type="ARBA" id="ARBA00025466"/>
    </source>
</evidence>
<dbReference type="Pfam" id="PF13873">
    <property type="entry name" value="Myb_DNA-bind_5"/>
    <property type="match status" value="1"/>
</dbReference>
<feature type="compositionally biased region" description="Low complexity" evidence="7">
    <location>
        <begin position="205"/>
        <end position="224"/>
    </location>
</feature>
<comment type="function">
    <text evidence="6">Involved in transvection phenomena (= synapsis-dependent gene expression), where the synaptic pairing of chromosomes carrying genes with which zeste interacts influences the expression of these genes. Zeste binds to DNA and stimulates transcription from a nearby promoter.</text>
</comment>
<evidence type="ECO:0000256" key="7">
    <source>
        <dbReference type="SAM" id="MobiDB-lite"/>
    </source>
</evidence>
<feature type="region of interest" description="Disordered" evidence="7">
    <location>
        <begin position="23"/>
        <end position="80"/>
    </location>
</feature>
<evidence type="ECO:0000259" key="8">
    <source>
        <dbReference type="Pfam" id="PF13873"/>
    </source>
</evidence>
<feature type="domain" description="Myb/SANT-like DNA-binding" evidence="8">
    <location>
        <begin position="77"/>
        <end position="154"/>
    </location>
</feature>
<evidence type="ECO:0000313" key="9">
    <source>
        <dbReference type="EMBL" id="JAD01976.1"/>
    </source>
</evidence>
<evidence type="ECO:0000256" key="3">
    <source>
        <dbReference type="ARBA" id="ARBA00023015"/>
    </source>
</evidence>
<feature type="compositionally biased region" description="Basic residues" evidence="7">
    <location>
        <begin position="68"/>
        <end position="78"/>
    </location>
</feature>
<dbReference type="PANTHER" id="PTHR21411:SF0">
    <property type="entry name" value="REGULATORY PROTEIN ZESTE"/>
    <property type="match status" value="1"/>
</dbReference>
<keyword evidence="3" id="KW-0805">Transcription regulation</keyword>
<name>A0A0A1WTJ9_ZEUCU</name>
<feature type="region of interest" description="Disordered" evidence="7">
    <location>
        <begin position="204"/>
        <end position="285"/>
    </location>
</feature>
<keyword evidence="4" id="KW-0238">DNA-binding</keyword>
<protein>
    <recommendedName>
        <fullName evidence="2">Regulatory protein zeste</fullName>
    </recommendedName>
</protein>
<keyword evidence="5" id="KW-0804">Transcription</keyword>
<feature type="compositionally biased region" description="Basic residues" evidence="7">
    <location>
        <begin position="254"/>
        <end position="265"/>
    </location>
</feature>
<dbReference type="PANTHER" id="PTHR21411">
    <property type="entry name" value="APONTIC"/>
    <property type="match status" value="1"/>
</dbReference>
<evidence type="ECO:0000256" key="2">
    <source>
        <dbReference type="ARBA" id="ARBA00016807"/>
    </source>
</evidence>
<gene>
    <name evidence="9" type="primary">Fsbp</name>
    <name evidence="9" type="ORF">g.11099</name>
</gene>
<proteinExistence type="predicted"/>
<feature type="compositionally biased region" description="Basic and acidic residues" evidence="7">
    <location>
        <begin position="47"/>
        <end position="62"/>
    </location>
</feature>
<accession>A0A0A1WTJ9</accession>
<sequence length="436" mass="49719">MKLEAMNGNLVSLTVKVPPAAEIDIPMGSEEADEETHPQLTLSSQEQQKRTKEDSCGDEGEKSIGVAGKKKGTRKKRSTNWEEAERCLLVEVIKPKVEYVENRNVDAKSIKSKRLAWMHITKQFNALNFRHRSLEQIQVQWRSMKNTAKREFQQKTPNAGTLEGLSMVEFMEEMQKETTNSRPHARSNGVIIKKELLSIDDEDTPLAALPTTTTTSDDTLQASTMALPSPPQSAESQPEVTLKEKPQLNTAVIRQRKKPLQKKKLQTSDNASTDGGSKAKKQQRLSITQNEADILGNSESDAQTSRALLCADDIIYKILPTDEKYKKQIFDLIKRSHLAEIEHARIEHEQRLSFETMHQELKLNYYRKNEELKLCQMREEHNARMRQNEQEHKARMRAYMLNSRNTPPKCTKNKVGCEAYDKVDDNSNASKPTSED</sequence>
<dbReference type="GO" id="GO:0003677">
    <property type="term" value="F:DNA binding"/>
    <property type="evidence" value="ECO:0007669"/>
    <property type="project" value="UniProtKB-KW"/>
</dbReference>